<dbReference type="Proteomes" id="UP001152320">
    <property type="component" value="Chromosome 5"/>
</dbReference>
<keyword evidence="1" id="KW-0862">Zinc</keyword>
<dbReference type="SUPFAM" id="SSF57756">
    <property type="entry name" value="Retrovirus zinc finger-like domains"/>
    <property type="match status" value="1"/>
</dbReference>
<accession>A0A9Q1C9K1</accession>
<evidence type="ECO:0000256" key="2">
    <source>
        <dbReference type="SAM" id="MobiDB-lite"/>
    </source>
</evidence>
<dbReference type="GO" id="GO:0003676">
    <property type="term" value="F:nucleic acid binding"/>
    <property type="evidence" value="ECO:0007669"/>
    <property type="project" value="InterPro"/>
</dbReference>
<organism evidence="4 5">
    <name type="scientific">Holothuria leucospilota</name>
    <name type="common">Black long sea cucumber</name>
    <name type="synonym">Mertensiothuria leucospilota</name>
    <dbReference type="NCBI Taxonomy" id="206669"/>
    <lineage>
        <taxon>Eukaryota</taxon>
        <taxon>Metazoa</taxon>
        <taxon>Echinodermata</taxon>
        <taxon>Eleutherozoa</taxon>
        <taxon>Echinozoa</taxon>
        <taxon>Holothuroidea</taxon>
        <taxon>Aspidochirotacea</taxon>
        <taxon>Aspidochirotida</taxon>
        <taxon>Holothuriidae</taxon>
        <taxon>Holothuria</taxon>
    </lineage>
</organism>
<dbReference type="Pfam" id="PF14893">
    <property type="entry name" value="PNMA"/>
    <property type="match status" value="1"/>
</dbReference>
<dbReference type="InterPro" id="IPR048270">
    <property type="entry name" value="PNMA_C"/>
</dbReference>
<name>A0A9Q1C9K1_HOLLE</name>
<dbReference type="GO" id="GO:0008270">
    <property type="term" value="F:zinc ion binding"/>
    <property type="evidence" value="ECO:0007669"/>
    <property type="project" value="UniProtKB-KW"/>
</dbReference>
<feature type="region of interest" description="Disordered" evidence="2">
    <location>
        <begin position="315"/>
        <end position="341"/>
    </location>
</feature>
<evidence type="ECO:0000313" key="5">
    <source>
        <dbReference type="Proteomes" id="UP001152320"/>
    </source>
</evidence>
<reference evidence="4" key="1">
    <citation type="submission" date="2021-10" db="EMBL/GenBank/DDBJ databases">
        <title>Tropical sea cucumber genome reveals ecological adaptation and Cuvierian tubules defense mechanism.</title>
        <authorList>
            <person name="Chen T."/>
        </authorList>
    </citation>
    <scope>NUCLEOTIDE SEQUENCE</scope>
    <source>
        <strain evidence="4">Nanhai2018</strain>
        <tissue evidence="4">Muscle</tissue>
    </source>
</reference>
<dbReference type="SMART" id="SM00343">
    <property type="entry name" value="ZnF_C2HC"/>
    <property type="match status" value="1"/>
</dbReference>
<dbReference type="InterPro" id="IPR001878">
    <property type="entry name" value="Znf_CCHC"/>
</dbReference>
<comment type="caution">
    <text evidence="4">The sequence shown here is derived from an EMBL/GenBank/DDBJ whole genome shotgun (WGS) entry which is preliminary data.</text>
</comment>
<dbReference type="AlphaFoldDB" id="A0A9Q1C9K1"/>
<feature type="region of interest" description="Disordered" evidence="2">
    <location>
        <begin position="244"/>
        <end position="265"/>
    </location>
</feature>
<evidence type="ECO:0000313" key="4">
    <source>
        <dbReference type="EMBL" id="KAJ8041237.1"/>
    </source>
</evidence>
<protein>
    <submittedName>
        <fullName evidence="4">Paraneoplastic antigen Ma3-like</fullName>
    </submittedName>
</protein>
<dbReference type="PROSITE" id="PS50158">
    <property type="entry name" value="ZF_CCHC"/>
    <property type="match status" value="1"/>
</dbReference>
<keyword evidence="5" id="KW-1185">Reference proteome</keyword>
<keyword evidence="1" id="KW-0479">Metal-binding</keyword>
<dbReference type="EMBL" id="JAIZAY010000005">
    <property type="protein sequence ID" value="KAJ8041237.1"/>
    <property type="molecule type" value="Genomic_DNA"/>
</dbReference>
<feature type="domain" description="CCHC-type" evidence="3">
    <location>
        <begin position="304"/>
        <end position="319"/>
    </location>
</feature>
<dbReference type="InterPro" id="IPR026523">
    <property type="entry name" value="PNMA"/>
</dbReference>
<dbReference type="Gene3D" id="4.10.60.10">
    <property type="entry name" value="Zinc finger, CCHC-type"/>
    <property type="match status" value="1"/>
</dbReference>
<keyword evidence="1" id="KW-0863">Zinc-finger</keyword>
<proteinExistence type="predicted"/>
<sequence length="341" mass="37569">MVPTNSEAADQLKALDPLDGGLKAYLAEADSDPKVKTSKINDLDSTSHVNQKFTPVHLPKISVFSGDHKVKPGEISFDSWKYEVSCLLQEGTYPVTSIAPAVRRSLRGQAAEIARFLGPQATIKQILTKLEQVYGTVESGAVLLQQVYLSKQEPHEIASTFGLRLQLLAFKCRERGGITSDAIDQTLKTIFWQGLHDESMKNALRHKYECIRSFDDVIKSVRTIEQETRECRAHMAEGVKKEKPLHKPAQTHQQAPAVPQNGNAQGGDISAALVAIMERLERLEQGGGTHDKKKAPPKKGSFNCFRCGQAGHIARGCRNEPTPEWTQRQLNGKGTLPGGKQ</sequence>
<dbReference type="PANTHER" id="PTHR23095">
    <property type="entry name" value="PARANEOPLASTIC ANTIGEN"/>
    <property type="match status" value="1"/>
</dbReference>
<dbReference type="InterPro" id="IPR036875">
    <property type="entry name" value="Znf_CCHC_sf"/>
</dbReference>
<gene>
    <name evidence="4" type="ORF">HOLleu_11990</name>
</gene>
<evidence type="ECO:0000259" key="3">
    <source>
        <dbReference type="PROSITE" id="PS50158"/>
    </source>
</evidence>
<dbReference type="OrthoDB" id="10063881at2759"/>
<evidence type="ECO:0000256" key="1">
    <source>
        <dbReference type="PROSITE-ProRule" id="PRU00047"/>
    </source>
</evidence>
<dbReference type="PANTHER" id="PTHR23095:SF17">
    <property type="entry name" value="PARANEOPLASTIC ANTIGEN MA1"/>
    <property type="match status" value="1"/>
</dbReference>